<organism evidence="1 2">
    <name type="scientific">Artomyces pyxidatus</name>
    <dbReference type="NCBI Taxonomy" id="48021"/>
    <lineage>
        <taxon>Eukaryota</taxon>
        <taxon>Fungi</taxon>
        <taxon>Dikarya</taxon>
        <taxon>Basidiomycota</taxon>
        <taxon>Agaricomycotina</taxon>
        <taxon>Agaricomycetes</taxon>
        <taxon>Russulales</taxon>
        <taxon>Auriscalpiaceae</taxon>
        <taxon>Artomyces</taxon>
    </lineage>
</organism>
<dbReference type="Proteomes" id="UP000814140">
    <property type="component" value="Unassembled WGS sequence"/>
</dbReference>
<evidence type="ECO:0000313" key="2">
    <source>
        <dbReference type="Proteomes" id="UP000814140"/>
    </source>
</evidence>
<proteinExistence type="predicted"/>
<comment type="caution">
    <text evidence="1">The sequence shown here is derived from an EMBL/GenBank/DDBJ whole genome shotgun (WGS) entry which is preliminary data.</text>
</comment>
<accession>A0ACB8SJ57</accession>
<name>A0ACB8SJ57_9AGAM</name>
<sequence length="107" mass="12076">MHEIDPVMTEINKEPSKIAKICANTACLKVQVKHPDEHTSEMTSIFYCNTCKTASYCSKQCEQGGLARHKPDDPCAPFEEIVEIDDLWNWDGNREGMGHIKCIGFES</sequence>
<reference evidence="1" key="1">
    <citation type="submission" date="2021-03" db="EMBL/GenBank/DDBJ databases">
        <authorList>
            <consortium name="DOE Joint Genome Institute"/>
            <person name="Ahrendt S."/>
            <person name="Looney B.P."/>
            <person name="Miyauchi S."/>
            <person name="Morin E."/>
            <person name="Drula E."/>
            <person name="Courty P.E."/>
            <person name="Chicoki N."/>
            <person name="Fauchery L."/>
            <person name="Kohler A."/>
            <person name="Kuo A."/>
            <person name="Labutti K."/>
            <person name="Pangilinan J."/>
            <person name="Lipzen A."/>
            <person name="Riley R."/>
            <person name="Andreopoulos W."/>
            <person name="He G."/>
            <person name="Johnson J."/>
            <person name="Barry K.W."/>
            <person name="Grigoriev I.V."/>
            <person name="Nagy L."/>
            <person name="Hibbett D."/>
            <person name="Henrissat B."/>
            <person name="Matheny P.B."/>
            <person name="Labbe J."/>
            <person name="Martin F."/>
        </authorList>
    </citation>
    <scope>NUCLEOTIDE SEQUENCE</scope>
    <source>
        <strain evidence="1">HHB10654</strain>
    </source>
</reference>
<keyword evidence="2" id="KW-1185">Reference proteome</keyword>
<gene>
    <name evidence="1" type="ORF">BV25DRAFT_1920850</name>
</gene>
<reference evidence="1" key="2">
    <citation type="journal article" date="2022" name="New Phytol.">
        <title>Evolutionary transition to the ectomycorrhizal habit in the genomes of a hyperdiverse lineage of mushroom-forming fungi.</title>
        <authorList>
            <person name="Looney B."/>
            <person name="Miyauchi S."/>
            <person name="Morin E."/>
            <person name="Drula E."/>
            <person name="Courty P.E."/>
            <person name="Kohler A."/>
            <person name="Kuo A."/>
            <person name="LaButti K."/>
            <person name="Pangilinan J."/>
            <person name="Lipzen A."/>
            <person name="Riley R."/>
            <person name="Andreopoulos W."/>
            <person name="He G."/>
            <person name="Johnson J."/>
            <person name="Nolan M."/>
            <person name="Tritt A."/>
            <person name="Barry K.W."/>
            <person name="Grigoriev I.V."/>
            <person name="Nagy L.G."/>
            <person name="Hibbett D."/>
            <person name="Henrissat B."/>
            <person name="Matheny P.B."/>
            <person name="Labbe J."/>
            <person name="Martin F.M."/>
        </authorList>
    </citation>
    <scope>NUCLEOTIDE SEQUENCE</scope>
    <source>
        <strain evidence="1">HHB10654</strain>
    </source>
</reference>
<dbReference type="EMBL" id="MU277261">
    <property type="protein sequence ID" value="KAI0056604.1"/>
    <property type="molecule type" value="Genomic_DNA"/>
</dbReference>
<protein>
    <submittedName>
        <fullName evidence="1">Uncharacterized protein</fullName>
    </submittedName>
</protein>
<evidence type="ECO:0000313" key="1">
    <source>
        <dbReference type="EMBL" id="KAI0056604.1"/>
    </source>
</evidence>